<feature type="compositionally biased region" description="Low complexity" evidence="1">
    <location>
        <begin position="182"/>
        <end position="192"/>
    </location>
</feature>
<feature type="region of interest" description="Disordered" evidence="1">
    <location>
        <begin position="1"/>
        <end position="47"/>
    </location>
</feature>
<gene>
    <name evidence="2" type="ORF">PVAP13_7KG075709</name>
</gene>
<feature type="region of interest" description="Disordered" evidence="1">
    <location>
        <begin position="78"/>
        <end position="197"/>
    </location>
</feature>
<dbReference type="AlphaFoldDB" id="A0A8T0QJH4"/>
<keyword evidence="3" id="KW-1185">Reference proteome</keyword>
<comment type="caution">
    <text evidence="2">The sequence shown here is derived from an EMBL/GenBank/DDBJ whole genome shotgun (WGS) entry which is preliminary data.</text>
</comment>
<evidence type="ECO:0000313" key="3">
    <source>
        <dbReference type="Proteomes" id="UP000823388"/>
    </source>
</evidence>
<feature type="compositionally biased region" description="Pro residues" evidence="1">
    <location>
        <begin position="156"/>
        <end position="181"/>
    </location>
</feature>
<accession>A0A8T0QJH4</accession>
<dbReference type="Proteomes" id="UP000823388">
    <property type="component" value="Chromosome 7K"/>
</dbReference>
<reference evidence="2" key="1">
    <citation type="submission" date="2020-05" db="EMBL/GenBank/DDBJ databases">
        <title>WGS assembly of Panicum virgatum.</title>
        <authorList>
            <person name="Lovell J.T."/>
            <person name="Jenkins J."/>
            <person name="Shu S."/>
            <person name="Juenger T.E."/>
            <person name="Schmutz J."/>
        </authorList>
    </citation>
    <scope>NUCLEOTIDE SEQUENCE</scope>
    <source>
        <strain evidence="2">AP13</strain>
    </source>
</reference>
<dbReference type="EMBL" id="CM029049">
    <property type="protein sequence ID" value="KAG2570354.1"/>
    <property type="molecule type" value="Genomic_DNA"/>
</dbReference>
<proteinExistence type="predicted"/>
<sequence length="383" mass="40955">MPLCSPVFSHLPARPRSPPRPRRRPVASRVHLPPPPARPARFLRFFRPPPPSHVVPARARMGGGGGAAAPLFSQIRTAPLPASPTPAALSPPAPAFPACATHRPIPPRGLPGGVRRGGRGAHGPSPPAPSARASARSSPPSSPLSPSLSPSCLRPPTSPMPCAPSPPTSPELSPASPPPPRGASRSTASSSPCLHPRGRAGFASSRALRLCTPSMASPPPHPPHCAAALLLLSRSATSSAPLMYSSPEMSVYNIRINQRLLDCTYCGQPLRPDTLDGKAWKCAGVHIFCRACVSRHEQACISYCSSLDQIISKMKFKCNCCDSEYIPYHEIEGHMCDINILVHHEFFAVRDYGECIIDTSALVCSECRLPLRPPIFRHLLPSW</sequence>
<feature type="compositionally biased region" description="Pro residues" evidence="1">
    <location>
        <begin position="81"/>
        <end position="95"/>
    </location>
</feature>
<protein>
    <submittedName>
        <fullName evidence="2">Uncharacterized protein</fullName>
    </submittedName>
</protein>
<feature type="compositionally biased region" description="Low complexity" evidence="1">
    <location>
        <begin position="130"/>
        <end position="155"/>
    </location>
</feature>
<organism evidence="2 3">
    <name type="scientific">Panicum virgatum</name>
    <name type="common">Blackwell switchgrass</name>
    <dbReference type="NCBI Taxonomy" id="38727"/>
    <lineage>
        <taxon>Eukaryota</taxon>
        <taxon>Viridiplantae</taxon>
        <taxon>Streptophyta</taxon>
        <taxon>Embryophyta</taxon>
        <taxon>Tracheophyta</taxon>
        <taxon>Spermatophyta</taxon>
        <taxon>Magnoliopsida</taxon>
        <taxon>Liliopsida</taxon>
        <taxon>Poales</taxon>
        <taxon>Poaceae</taxon>
        <taxon>PACMAD clade</taxon>
        <taxon>Panicoideae</taxon>
        <taxon>Panicodae</taxon>
        <taxon>Paniceae</taxon>
        <taxon>Panicinae</taxon>
        <taxon>Panicum</taxon>
        <taxon>Panicum sect. Hiantes</taxon>
    </lineage>
</organism>
<feature type="compositionally biased region" description="Basic residues" evidence="1">
    <location>
        <begin position="17"/>
        <end position="26"/>
    </location>
</feature>
<name>A0A8T0QJH4_PANVG</name>
<evidence type="ECO:0000256" key="1">
    <source>
        <dbReference type="SAM" id="MobiDB-lite"/>
    </source>
</evidence>
<evidence type="ECO:0000313" key="2">
    <source>
        <dbReference type="EMBL" id="KAG2570354.1"/>
    </source>
</evidence>